<organism evidence="1">
    <name type="scientific">freshwater sediment metagenome</name>
    <dbReference type="NCBI Taxonomy" id="556182"/>
    <lineage>
        <taxon>unclassified sequences</taxon>
        <taxon>metagenomes</taxon>
        <taxon>ecological metagenomes</taxon>
    </lineage>
</organism>
<evidence type="ECO:0008006" key="2">
    <source>
        <dbReference type="Google" id="ProtNLM"/>
    </source>
</evidence>
<protein>
    <recommendedName>
        <fullName evidence="2">HEAT repeat domain-containing protein</fullName>
    </recommendedName>
</protein>
<reference evidence="1" key="1">
    <citation type="submission" date="2023-07" db="EMBL/GenBank/DDBJ databases">
        <authorList>
            <person name="Pelsma A.J. K."/>
        </authorList>
    </citation>
    <scope>NUCLEOTIDE SEQUENCE</scope>
</reference>
<dbReference type="InterPro" id="IPR011989">
    <property type="entry name" value="ARM-like"/>
</dbReference>
<dbReference type="Pfam" id="PF13646">
    <property type="entry name" value="HEAT_2"/>
    <property type="match status" value="1"/>
</dbReference>
<dbReference type="PANTHER" id="PTHR12697:SF39">
    <property type="entry name" value="SLR1687 PROTEIN"/>
    <property type="match status" value="1"/>
</dbReference>
<sequence length="265" mass="29083">MAIDDFAELFQRTLACDYDDDAAWEAVNALRSSGSRWVFDKSAEWLQSENPMERARAADILGQIGVGPGRKHAYPVEACDLLLNLLIAEAHPRAAASALVALGHIEDPRALPAIYRFVAHEDAVLRHAVAFALGCFVKDPASLPGLMLLMSDVDEDVRDWATFSLGVWGDLDSTRVRDALARRLGDDFGIVRLEAIAGLAKRKDKRVVPALIDALEVSRGEPEAKLVEAACVMLGLRRAPNHWKGPDYAIALRHHFGCDVAPVWQ</sequence>
<dbReference type="SUPFAM" id="SSF48371">
    <property type="entry name" value="ARM repeat"/>
    <property type="match status" value="1"/>
</dbReference>
<dbReference type="PANTHER" id="PTHR12697">
    <property type="entry name" value="PBS LYASE HEAT-LIKE PROTEIN"/>
    <property type="match status" value="1"/>
</dbReference>
<name>A0AA48LXS7_9ZZZZ</name>
<dbReference type="EMBL" id="OY288114">
    <property type="protein sequence ID" value="CAJ0856780.1"/>
    <property type="molecule type" value="Genomic_DNA"/>
</dbReference>
<gene>
    <name evidence="1" type="ORF">AMST5_00955</name>
</gene>
<proteinExistence type="predicted"/>
<dbReference type="InterPro" id="IPR016024">
    <property type="entry name" value="ARM-type_fold"/>
</dbReference>
<dbReference type="Gene3D" id="1.25.10.10">
    <property type="entry name" value="Leucine-rich Repeat Variant"/>
    <property type="match status" value="1"/>
</dbReference>
<dbReference type="AlphaFoldDB" id="A0AA48LXS7"/>
<dbReference type="GO" id="GO:0016491">
    <property type="term" value="F:oxidoreductase activity"/>
    <property type="evidence" value="ECO:0007669"/>
    <property type="project" value="TreeGrafter"/>
</dbReference>
<accession>A0AA48LXS7</accession>
<evidence type="ECO:0000313" key="1">
    <source>
        <dbReference type="EMBL" id="CAJ0856780.1"/>
    </source>
</evidence>
<dbReference type="InterPro" id="IPR004155">
    <property type="entry name" value="PBS_lyase_HEAT"/>
</dbReference>
<dbReference type="SMART" id="SM00567">
    <property type="entry name" value="EZ_HEAT"/>
    <property type="match status" value="4"/>
</dbReference>
<dbReference type="Pfam" id="PF03130">
    <property type="entry name" value="HEAT_PBS"/>
    <property type="match status" value="1"/>
</dbReference>